<name>A0A1G7I3J9_9BACL</name>
<proteinExistence type="predicted"/>
<dbReference type="Proteomes" id="UP000198972">
    <property type="component" value="Unassembled WGS sequence"/>
</dbReference>
<evidence type="ECO:0000313" key="2">
    <source>
        <dbReference type="Proteomes" id="UP000198972"/>
    </source>
</evidence>
<reference evidence="1 2" key="1">
    <citation type="submission" date="2016-10" db="EMBL/GenBank/DDBJ databases">
        <authorList>
            <person name="de Groot N.N."/>
        </authorList>
    </citation>
    <scope>NUCLEOTIDE SEQUENCE [LARGE SCALE GENOMIC DNA]</scope>
    <source>
        <strain evidence="1 2">DSM 28129</strain>
    </source>
</reference>
<dbReference type="AlphaFoldDB" id="A0A1G7I3J9"/>
<keyword evidence="2" id="KW-1185">Reference proteome</keyword>
<accession>A0A1G7I3J9</accession>
<dbReference type="EMBL" id="FNBG01000005">
    <property type="protein sequence ID" value="SDF07367.1"/>
    <property type="molecule type" value="Genomic_DNA"/>
</dbReference>
<protein>
    <submittedName>
        <fullName evidence="1">Uncharacterized protein</fullName>
    </submittedName>
</protein>
<evidence type="ECO:0000313" key="1">
    <source>
        <dbReference type="EMBL" id="SDF07367.1"/>
    </source>
</evidence>
<sequence length="36" mass="4024">MGNIPKDQVICKCLDLLNLSDERDKTLATLAALLFF</sequence>
<organism evidence="1 2">
    <name type="scientific">Fontibacillus panacisegetis</name>
    <dbReference type="NCBI Taxonomy" id="670482"/>
    <lineage>
        <taxon>Bacteria</taxon>
        <taxon>Bacillati</taxon>
        <taxon>Bacillota</taxon>
        <taxon>Bacilli</taxon>
        <taxon>Bacillales</taxon>
        <taxon>Paenibacillaceae</taxon>
        <taxon>Fontibacillus</taxon>
    </lineage>
</organism>
<gene>
    <name evidence="1" type="ORF">SAMN04488542_105146</name>
</gene>